<comment type="caution">
    <text evidence="2">The sequence shown here is derived from an EMBL/GenBank/DDBJ whole genome shotgun (WGS) entry which is preliminary data.</text>
</comment>
<keyword evidence="1" id="KW-0812">Transmembrane</keyword>
<protein>
    <submittedName>
        <fullName evidence="2">Uncharacterized protein</fullName>
    </submittedName>
</protein>
<accession>A0A6L2PCX4</accession>
<name>A0A6L2PCX4_TANCI</name>
<evidence type="ECO:0000256" key="1">
    <source>
        <dbReference type="SAM" id="Phobius"/>
    </source>
</evidence>
<dbReference type="AlphaFoldDB" id="A0A6L2PCX4"/>
<proteinExistence type="predicted"/>
<feature type="transmembrane region" description="Helical" evidence="1">
    <location>
        <begin position="117"/>
        <end position="138"/>
    </location>
</feature>
<organism evidence="2">
    <name type="scientific">Tanacetum cinerariifolium</name>
    <name type="common">Dalmatian daisy</name>
    <name type="synonym">Chrysanthemum cinerariifolium</name>
    <dbReference type="NCBI Taxonomy" id="118510"/>
    <lineage>
        <taxon>Eukaryota</taxon>
        <taxon>Viridiplantae</taxon>
        <taxon>Streptophyta</taxon>
        <taxon>Embryophyta</taxon>
        <taxon>Tracheophyta</taxon>
        <taxon>Spermatophyta</taxon>
        <taxon>Magnoliopsida</taxon>
        <taxon>eudicotyledons</taxon>
        <taxon>Gunneridae</taxon>
        <taxon>Pentapetalae</taxon>
        <taxon>asterids</taxon>
        <taxon>campanulids</taxon>
        <taxon>Asterales</taxon>
        <taxon>Asteraceae</taxon>
        <taxon>Asteroideae</taxon>
        <taxon>Anthemideae</taxon>
        <taxon>Anthemidinae</taxon>
        <taxon>Tanacetum</taxon>
    </lineage>
</organism>
<reference evidence="2" key="1">
    <citation type="journal article" date="2019" name="Sci. Rep.">
        <title>Draft genome of Tanacetum cinerariifolium, the natural source of mosquito coil.</title>
        <authorList>
            <person name="Yamashiro T."/>
            <person name="Shiraishi A."/>
            <person name="Satake H."/>
            <person name="Nakayama K."/>
        </authorList>
    </citation>
    <scope>NUCLEOTIDE SEQUENCE</scope>
</reference>
<keyword evidence="1" id="KW-0472">Membrane</keyword>
<gene>
    <name evidence="2" type="ORF">Tci_066212</name>
</gene>
<keyword evidence="1" id="KW-1133">Transmembrane helix</keyword>
<sequence>MRTGFKVVERSQKMDDPNITMVEYIQLEEEKACRRGQAFNWKTATYAIAYNDALTSKLKVSSDYDNEFPAIVYNDALTSDAEVSSEPTKGLEDPYPISLFVLTLGFTQVRELNAIMYVYYIVMDMYMWFVALAGLQLLNIGIDRDWKE</sequence>
<dbReference type="EMBL" id="BKCJ010011028">
    <property type="protein sequence ID" value="GEU94234.1"/>
    <property type="molecule type" value="Genomic_DNA"/>
</dbReference>
<evidence type="ECO:0000313" key="2">
    <source>
        <dbReference type="EMBL" id="GEU94234.1"/>
    </source>
</evidence>